<evidence type="ECO:0000313" key="4">
    <source>
        <dbReference type="Proteomes" id="UP000008694"/>
    </source>
</evidence>
<dbReference type="GO" id="GO:0003723">
    <property type="term" value="F:RNA binding"/>
    <property type="evidence" value="ECO:0007669"/>
    <property type="project" value="InterPro"/>
</dbReference>
<dbReference type="Gene3D" id="1.25.40.10">
    <property type="entry name" value="Tetratricopeptide repeat domain"/>
    <property type="match status" value="1"/>
</dbReference>
<sequence length="140" mass="15645">MLQHRTLLCPNRIKFLLSVSKFKRHITQIHAFVITTGNLLNGSSISRDLIASCGLIGEISYARKVLDELPQRSVSVYNSMIVVYSRGNNPDEVLRLYDQMIAEKVQPDSSTFTMTIKACLSGMALEKGEAVWLKASGIWV</sequence>
<dbReference type="InterPro" id="IPR046960">
    <property type="entry name" value="PPR_At4g14850-like_plant"/>
</dbReference>
<dbReference type="AlphaFoldDB" id="D7L5U6"/>
<reference evidence="4" key="1">
    <citation type="journal article" date="2011" name="Nat. Genet.">
        <title>The Arabidopsis lyrata genome sequence and the basis of rapid genome size change.</title>
        <authorList>
            <person name="Hu T.T."/>
            <person name="Pattyn P."/>
            <person name="Bakker E.G."/>
            <person name="Cao J."/>
            <person name="Cheng J.-F."/>
            <person name="Clark R.M."/>
            <person name="Fahlgren N."/>
            <person name="Fawcett J.A."/>
            <person name="Grimwood J."/>
            <person name="Gundlach H."/>
            <person name="Haberer G."/>
            <person name="Hollister J.D."/>
            <person name="Ossowski S."/>
            <person name="Ottilar R.P."/>
            <person name="Salamov A.A."/>
            <person name="Schneeberger K."/>
            <person name="Spannagl M."/>
            <person name="Wang X."/>
            <person name="Yang L."/>
            <person name="Nasrallah M.E."/>
            <person name="Bergelson J."/>
            <person name="Carrington J.C."/>
            <person name="Gaut B.S."/>
            <person name="Schmutz J."/>
            <person name="Mayer K.F.X."/>
            <person name="Van de Peer Y."/>
            <person name="Grigoriev I.V."/>
            <person name="Nordborg M."/>
            <person name="Weigel D."/>
            <person name="Guo Y.-L."/>
        </authorList>
    </citation>
    <scope>NUCLEOTIDE SEQUENCE [LARGE SCALE GENOMIC DNA]</scope>
    <source>
        <strain evidence="4">cv. MN47</strain>
    </source>
</reference>
<evidence type="ECO:0000313" key="3">
    <source>
        <dbReference type="EMBL" id="EFH59830.1"/>
    </source>
</evidence>
<proteinExistence type="predicted"/>
<dbReference type="PANTHER" id="PTHR47926">
    <property type="entry name" value="PENTATRICOPEPTIDE REPEAT-CONTAINING PROTEIN"/>
    <property type="match status" value="1"/>
</dbReference>
<dbReference type="PROSITE" id="PS51375">
    <property type="entry name" value="PPR"/>
    <property type="match status" value="1"/>
</dbReference>
<dbReference type="eggNOG" id="KOG4197">
    <property type="taxonomic scope" value="Eukaryota"/>
</dbReference>
<dbReference type="STRING" id="81972.D7L5U6"/>
<dbReference type="InterPro" id="IPR002885">
    <property type="entry name" value="PPR_rpt"/>
</dbReference>
<dbReference type="NCBIfam" id="TIGR00756">
    <property type="entry name" value="PPR"/>
    <property type="match status" value="1"/>
</dbReference>
<dbReference type="FunFam" id="1.25.40.10:FF:001159">
    <property type="entry name" value="Putative pentatricopeptide repeat-containing protein At3g25060, mitochondrial"/>
    <property type="match status" value="1"/>
</dbReference>
<keyword evidence="4" id="KW-1185">Reference proteome</keyword>
<evidence type="ECO:0000256" key="2">
    <source>
        <dbReference type="PROSITE-ProRule" id="PRU00708"/>
    </source>
</evidence>
<dbReference type="Gramene" id="scaffold_303075.1">
    <property type="protein sequence ID" value="scaffold_303075.1"/>
    <property type="gene ID" value="scaffold_303075.1"/>
</dbReference>
<organism evidence="4">
    <name type="scientific">Arabidopsis lyrata subsp. lyrata</name>
    <name type="common">Lyre-leaved rock-cress</name>
    <dbReference type="NCBI Taxonomy" id="81972"/>
    <lineage>
        <taxon>Eukaryota</taxon>
        <taxon>Viridiplantae</taxon>
        <taxon>Streptophyta</taxon>
        <taxon>Embryophyta</taxon>
        <taxon>Tracheophyta</taxon>
        <taxon>Spermatophyta</taxon>
        <taxon>Magnoliopsida</taxon>
        <taxon>eudicotyledons</taxon>
        <taxon>Gunneridae</taxon>
        <taxon>Pentapetalae</taxon>
        <taxon>rosids</taxon>
        <taxon>malvids</taxon>
        <taxon>Brassicales</taxon>
        <taxon>Brassicaceae</taxon>
        <taxon>Camelineae</taxon>
        <taxon>Arabidopsis</taxon>
    </lineage>
</organism>
<keyword evidence="1" id="KW-0677">Repeat</keyword>
<evidence type="ECO:0008006" key="5">
    <source>
        <dbReference type="Google" id="ProtNLM"/>
    </source>
</evidence>
<dbReference type="HOGENOM" id="CLU_1837827_0_0_1"/>
<protein>
    <recommendedName>
        <fullName evidence="5">Pentatricopeptide repeat-containing protein</fullName>
    </recommendedName>
</protein>
<gene>
    <name evidence="3" type="ORF">ARALYDRAFT_899105</name>
</gene>
<accession>D7L5U6</accession>
<dbReference type="Proteomes" id="UP000008694">
    <property type="component" value="Unassembled WGS sequence"/>
</dbReference>
<dbReference type="GO" id="GO:0009451">
    <property type="term" value="P:RNA modification"/>
    <property type="evidence" value="ECO:0007669"/>
    <property type="project" value="InterPro"/>
</dbReference>
<name>D7L5U6_ARALL</name>
<dbReference type="EMBL" id="GL348715">
    <property type="protein sequence ID" value="EFH59830.1"/>
    <property type="molecule type" value="Genomic_DNA"/>
</dbReference>
<feature type="repeat" description="PPR" evidence="2">
    <location>
        <begin position="73"/>
        <end position="107"/>
    </location>
</feature>
<dbReference type="Pfam" id="PF13041">
    <property type="entry name" value="PPR_2"/>
    <property type="match status" value="1"/>
</dbReference>
<dbReference type="InterPro" id="IPR011990">
    <property type="entry name" value="TPR-like_helical_dom_sf"/>
</dbReference>
<evidence type="ECO:0000256" key="1">
    <source>
        <dbReference type="ARBA" id="ARBA00022737"/>
    </source>
</evidence>